<dbReference type="InterPro" id="IPR050111">
    <property type="entry name" value="C-type_lectin/snaclec_domain"/>
</dbReference>
<evidence type="ECO:0000256" key="2">
    <source>
        <dbReference type="ARBA" id="ARBA00023157"/>
    </source>
</evidence>
<feature type="domain" description="C-type lectin" evidence="3">
    <location>
        <begin position="45"/>
        <end position="160"/>
    </location>
</feature>
<keyword evidence="1" id="KW-0430">Lectin</keyword>
<dbReference type="SUPFAM" id="SSF56436">
    <property type="entry name" value="C-type lectin-like"/>
    <property type="match status" value="1"/>
</dbReference>
<dbReference type="InParanoid" id="A0A3Q1EIC0"/>
<reference evidence="4" key="1">
    <citation type="submission" date="2025-08" db="UniProtKB">
        <authorList>
            <consortium name="Ensembl"/>
        </authorList>
    </citation>
    <scope>IDENTIFICATION</scope>
</reference>
<proteinExistence type="predicted"/>
<organism evidence="4 5">
    <name type="scientific">Acanthochromis polyacanthus</name>
    <name type="common">spiny chromis</name>
    <dbReference type="NCBI Taxonomy" id="80966"/>
    <lineage>
        <taxon>Eukaryota</taxon>
        <taxon>Metazoa</taxon>
        <taxon>Chordata</taxon>
        <taxon>Craniata</taxon>
        <taxon>Vertebrata</taxon>
        <taxon>Euteleostomi</taxon>
        <taxon>Actinopterygii</taxon>
        <taxon>Neopterygii</taxon>
        <taxon>Teleostei</taxon>
        <taxon>Neoteleostei</taxon>
        <taxon>Acanthomorphata</taxon>
        <taxon>Ovalentaria</taxon>
        <taxon>Pomacentridae</taxon>
        <taxon>Acanthochromis</taxon>
    </lineage>
</organism>
<dbReference type="Pfam" id="PF00059">
    <property type="entry name" value="Lectin_C"/>
    <property type="match status" value="1"/>
</dbReference>
<dbReference type="GeneTree" id="ENSGT01020000230338"/>
<dbReference type="InterPro" id="IPR033989">
    <property type="entry name" value="CD209-like_CTLD"/>
</dbReference>
<dbReference type="PROSITE" id="PS00615">
    <property type="entry name" value="C_TYPE_LECTIN_1"/>
    <property type="match status" value="1"/>
</dbReference>
<evidence type="ECO:0000313" key="4">
    <source>
        <dbReference type="Ensembl" id="ENSAPOP00000002857.1"/>
    </source>
</evidence>
<dbReference type="InterPro" id="IPR001304">
    <property type="entry name" value="C-type_lectin-like"/>
</dbReference>
<evidence type="ECO:0000313" key="5">
    <source>
        <dbReference type="Proteomes" id="UP000257200"/>
    </source>
</evidence>
<dbReference type="AlphaFoldDB" id="A0A3Q1EIC0"/>
<dbReference type="STRING" id="80966.ENSAPOP00000002857"/>
<keyword evidence="2" id="KW-1015">Disulfide bond</keyword>
<dbReference type="Ensembl" id="ENSAPOT00000012736.1">
    <property type="protein sequence ID" value="ENSAPOP00000002857.1"/>
    <property type="gene ID" value="ENSAPOG00000004299.1"/>
</dbReference>
<dbReference type="Gene3D" id="3.10.100.10">
    <property type="entry name" value="Mannose-Binding Protein A, subunit A"/>
    <property type="match status" value="1"/>
</dbReference>
<dbReference type="CDD" id="cd03590">
    <property type="entry name" value="CLECT_DC-SIGN_like"/>
    <property type="match status" value="1"/>
</dbReference>
<dbReference type="PANTHER" id="PTHR22803">
    <property type="entry name" value="MANNOSE, PHOSPHOLIPASE, LECTIN RECEPTOR RELATED"/>
    <property type="match status" value="1"/>
</dbReference>
<dbReference type="GO" id="GO:0030246">
    <property type="term" value="F:carbohydrate binding"/>
    <property type="evidence" value="ECO:0007669"/>
    <property type="project" value="UniProtKB-KW"/>
</dbReference>
<dbReference type="InterPro" id="IPR016186">
    <property type="entry name" value="C-type_lectin-like/link_sf"/>
</dbReference>
<evidence type="ECO:0000259" key="3">
    <source>
        <dbReference type="PROSITE" id="PS50041"/>
    </source>
</evidence>
<dbReference type="SMART" id="SM00034">
    <property type="entry name" value="CLECT"/>
    <property type="match status" value="1"/>
</dbReference>
<sequence length="165" mass="19323">MFCAERKLYRLVAVSFGFLCVLQAGLNVSLRLYLSDLSQQGWVYFNNSFYYISTSKNSWNDSRSDCLQRGADLVVINSKAEQVCLCEYEFTRHFQQHIWIGLTDHEMEGKWKWVDGTPLTKRLPNNFGSRDEDCVEVGLYGTEMNWNDAPCRLKNFWMCEKMLVL</sequence>
<dbReference type="PROSITE" id="PS50041">
    <property type="entry name" value="C_TYPE_LECTIN_2"/>
    <property type="match status" value="1"/>
</dbReference>
<dbReference type="InterPro" id="IPR018378">
    <property type="entry name" value="C-type_lectin_CS"/>
</dbReference>
<keyword evidence="5" id="KW-1185">Reference proteome</keyword>
<reference evidence="4" key="2">
    <citation type="submission" date="2025-09" db="UniProtKB">
        <authorList>
            <consortium name="Ensembl"/>
        </authorList>
    </citation>
    <scope>IDENTIFICATION</scope>
</reference>
<name>A0A3Q1EIC0_9TELE</name>
<protein>
    <recommendedName>
        <fullName evidence="3">C-type lectin domain-containing protein</fullName>
    </recommendedName>
</protein>
<dbReference type="Proteomes" id="UP000257200">
    <property type="component" value="Unplaced"/>
</dbReference>
<evidence type="ECO:0000256" key="1">
    <source>
        <dbReference type="ARBA" id="ARBA00022734"/>
    </source>
</evidence>
<accession>A0A3Q1EIC0</accession>
<dbReference type="InterPro" id="IPR016187">
    <property type="entry name" value="CTDL_fold"/>
</dbReference>